<evidence type="ECO:0000313" key="2">
    <source>
        <dbReference type="EMBL" id="GAA0630688.1"/>
    </source>
</evidence>
<dbReference type="EMBL" id="BAAAGU010000002">
    <property type="protein sequence ID" value="GAA0630688.1"/>
    <property type="molecule type" value="Genomic_DNA"/>
</dbReference>
<organism evidence="2 3">
    <name type="scientific">Streptomyces thermocarboxydovorans</name>
    <dbReference type="NCBI Taxonomy" id="59298"/>
    <lineage>
        <taxon>Bacteria</taxon>
        <taxon>Bacillati</taxon>
        <taxon>Actinomycetota</taxon>
        <taxon>Actinomycetes</taxon>
        <taxon>Kitasatosporales</taxon>
        <taxon>Streptomycetaceae</taxon>
        <taxon>Streptomyces</taxon>
    </lineage>
</organism>
<evidence type="ECO:0000313" key="3">
    <source>
        <dbReference type="Proteomes" id="UP001500724"/>
    </source>
</evidence>
<keyword evidence="3" id="KW-1185">Reference proteome</keyword>
<sequence length="88" mass="9157">MTRFHPYRGSSTTMSLSPRWDRALRDSGGVAATGRGPPPPTRGAADRIGQSRPAAAGDHCSRSGTVTYDGSFAGEEKVSCAPDGLCSM</sequence>
<feature type="region of interest" description="Disordered" evidence="1">
    <location>
        <begin position="1"/>
        <end position="63"/>
    </location>
</feature>
<gene>
    <name evidence="2" type="ORF">GCM10009535_02600</name>
</gene>
<reference evidence="2 3" key="1">
    <citation type="journal article" date="2019" name="Int. J. Syst. Evol. Microbiol.">
        <title>The Global Catalogue of Microorganisms (GCM) 10K type strain sequencing project: providing services to taxonomists for standard genome sequencing and annotation.</title>
        <authorList>
            <consortium name="The Broad Institute Genomics Platform"/>
            <consortium name="The Broad Institute Genome Sequencing Center for Infectious Disease"/>
            <person name="Wu L."/>
            <person name="Ma J."/>
        </authorList>
    </citation>
    <scope>NUCLEOTIDE SEQUENCE [LARGE SCALE GENOMIC DNA]</scope>
    <source>
        <strain evidence="2 3">JCM 10367</strain>
    </source>
</reference>
<accession>A0ABN1H6V5</accession>
<name>A0ABN1H6V5_9ACTN</name>
<evidence type="ECO:0000256" key="1">
    <source>
        <dbReference type="SAM" id="MobiDB-lite"/>
    </source>
</evidence>
<protein>
    <submittedName>
        <fullName evidence="2">Uncharacterized protein</fullName>
    </submittedName>
</protein>
<proteinExistence type="predicted"/>
<dbReference type="Proteomes" id="UP001500724">
    <property type="component" value="Unassembled WGS sequence"/>
</dbReference>
<comment type="caution">
    <text evidence="2">The sequence shown here is derived from an EMBL/GenBank/DDBJ whole genome shotgun (WGS) entry which is preliminary data.</text>
</comment>